<evidence type="ECO:0000256" key="1">
    <source>
        <dbReference type="SAM" id="MobiDB-lite"/>
    </source>
</evidence>
<sequence>MPSHHDHSPHEGELPHNNTNRWNTGTSICASKKNELSFFMMVGLVAIVLVSTQSVLSTIATHSSSQKMLVDTTSSYLPLPIQELQQSAIATSHASTIDTTNPSHSDNHSPNPPTQHKNPPASDPGRISVVLQETGWMQAIVNYRVKMANIALDMEQHRHNHQKEIEEQAAMGNYTMDISPLYDLISEMIDVIGVRGIIFDCLSDEYDYFLYYPDKPSTYCGSHHGVGDCLEHEAWWFYHYTGAIIADKFLRDGKGKILWDGVTGQYVDSFAKLIEGIQHFQQLPRVNEASFHVEHAVLWHFLASVMPDVSEYPSDIADTLCRWDSDIRVNRIKGRGVGKGLTHECYHGIGHAAFYVVAKRQARRTATNVADQEPLEGNAANFSNMMFRGTVSSTNKGEQIQIGTINATIPDKSPSLQPSTPPLVSKENGKVIVSTQAAIELAKATAETSSARTQFRPNIGFELTPDSMCEVYHFCKGAARKSDDHFDDKEEEYPYSHGIRVCLEGVVHSIRLFSADRHNKQEVIKYVTKNMKRCEASEINESATKT</sequence>
<comment type="caution">
    <text evidence="3">The sequence shown here is derived from an EMBL/GenBank/DDBJ whole genome shotgun (WGS) entry which is preliminary data.</text>
</comment>
<accession>A0A9K3L6U7</accession>
<keyword evidence="2" id="KW-1133">Transmembrane helix</keyword>
<protein>
    <submittedName>
        <fullName evidence="3">Uncharacterized protein</fullName>
    </submittedName>
</protein>
<dbReference type="AlphaFoldDB" id="A0A9K3L6U7"/>
<gene>
    <name evidence="3" type="ORF">IV203_000444</name>
</gene>
<keyword evidence="2" id="KW-0812">Transmembrane</keyword>
<name>A0A9K3L6U7_9STRA</name>
<dbReference type="Proteomes" id="UP000693970">
    <property type="component" value="Unassembled WGS sequence"/>
</dbReference>
<organism evidence="3 4">
    <name type="scientific">Nitzschia inconspicua</name>
    <dbReference type="NCBI Taxonomy" id="303405"/>
    <lineage>
        <taxon>Eukaryota</taxon>
        <taxon>Sar</taxon>
        <taxon>Stramenopiles</taxon>
        <taxon>Ochrophyta</taxon>
        <taxon>Bacillariophyta</taxon>
        <taxon>Bacillariophyceae</taxon>
        <taxon>Bacillariophycidae</taxon>
        <taxon>Bacillariales</taxon>
        <taxon>Bacillariaceae</taxon>
        <taxon>Nitzschia</taxon>
    </lineage>
</organism>
<reference evidence="3" key="1">
    <citation type="journal article" date="2021" name="Sci. Rep.">
        <title>Diploid genomic architecture of Nitzschia inconspicua, an elite biomass production diatom.</title>
        <authorList>
            <person name="Oliver A."/>
            <person name="Podell S."/>
            <person name="Pinowska A."/>
            <person name="Traller J.C."/>
            <person name="Smith S.R."/>
            <person name="McClure R."/>
            <person name="Beliaev A."/>
            <person name="Bohutskyi P."/>
            <person name="Hill E.A."/>
            <person name="Rabines A."/>
            <person name="Zheng H."/>
            <person name="Allen L.Z."/>
            <person name="Kuo A."/>
            <person name="Grigoriev I.V."/>
            <person name="Allen A.E."/>
            <person name="Hazlebeck D."/>
            <person name="Allen E.E."/>
        </authorList>
    </citation>
    <scope>NUCLEOTIDE SEQUENCE</scope>
    <source>
        <strain evidence="3">Hildebrandi</strain>
    </source>
</reference>
<keyword evidence="2" id="KW-0472">Membrane</keyword>
<feature type="compositionally biased region" description="Polar residues" evidence="1">
    <location>
        <begin position="90"/>
        <end position="100"/>
    </location>
</feature>
<feature type="region of interest" description="Disordered" evidence="1">
    <location>
        <begin position="1"/>
        <end position="21"/>
    </location>
</feature>
<reference evidence="3" key="2">
    <citation type="submission" date="2021-04" db="EMBL/GenBank/DDBJ databases">
        <authorList>
            <person name="Podell S."/>
        </authorList>
    </citation>
    <scope>NUCLEOTIDE SEQUENCE</scope>
    <source>
        <strain evidence="3">Hildebrandi</strain>
    </source>
</reference>
<feature type="compositionally biased region" description="Basic and acidic residues" evidence="1">
    <location>
        <begin position="1"/>
        <end position="14"/>
    </location>
</feature>
<dbReference type="EMBL" id="JAGRRH010000015">
    <property type="protein sequence ID" value="KAG7355758.1"/>
    <property type="molecule type" value="Genomic_DNA"/>
</dbReference>
<evidence type="ECO:0000313" key="4">
    <source>
        <dbReference type="Proteomes" id="UP000693970"/>
    </source>
</evidence>
<keyword evidence="4" id="KW-1185">Reference proteome</keyword>
<feature type="region of interest" description="Disordered" evidence="1">
    <location>
        <begin position="90"/>
        <end position="125"/>
    </location>
</feature>
<proteinExistence type="predicted"/>
<feature type="transmembrane region" description="Helical" evidence="2">
    <location>
        <begin position="36"/>
        <end position="56"/>
    </location>
</feature>
<evidence type="ECO:0000256" key="2">
    <source>
        <dbReference type="SAM" id="Phobius"/>
    </source>
</evidence>
<evidence type="ECO:0000313" key="3">
    <source>
        <dbReference type="EMBL" id="KAG7355758.1"/>
    </source>
</evidence>